<dbReference type="Gene3D" id="3.30.1180.10">
    <property type="match status" value="1"/>
</dbReference>
<gene>
    <name evidence="3" type="ORF">N5B56_04650</name>
</gene>
<proteinExistence type="predicted"/>
<comment type="caution">
    <text evidence="3">The sequence shown here is derived from an EMBL/GenBank/DDBJ whole genome shotgun (WGS) entry which is preliminary data.</text>
</comment>
<reference evidence="3" key="1">
    <citation type="submission" date="2022-09" db="EMBL/GenBank/DDBJ databases">
        <title>Eubacterium sp. LFL-14 isolated from human feces.</title>
        <authorList>
            <person name="Liu F."/>
        </authorList>
    </citation>
    <scope>NUCLEOTIDE SEQUENCE</scope>
    <source>
        <strain evidence="3">LFL-14</strain>
    </source>
</reference>
<evidence type="ECO:0000256" key="1">
    <source>
        <dbReference type="ARBA" id="ARBA00003238"/>
    </source>
</evidence>
<keyword evidence="4" id="KW-1185">Reference proteome</keyword>
<comment type="function">
    <text evidence="1">May bind long-chain fatty acids, such as palmitate, and may play a role in lipid transport or fatty acid metabolism.</text>
</comment>
<name>A0ABT2LYL8_9FIRM</name>
<evidence type="ECO:0000313" key="4">
    <source>
        <dbReference type="Proteomes" id="UP001431199"/>
    </source>
</evidence>
<dbReference type="RefSeq" id="WP_260978463.1">
    <property type="nucleotide sequence ID" value="NZ_JAODBU010000004.1"/>
</dbReference>
<dbReference type="PROSITE" id="PS51482">
    <property type="entry name" value="DEGV"/>
    <property type="match status" value="1"/>
</dbReference>
<accession>A0ABT2LYL8</accession>
<sequence length="287" mass="31826">MRDYVIVTDSASDLPQEILQEYDIPCLPLYYSIDGVIYGDEKNIEPHEFFELMRKGAMPTTMGCNPEYATEMFRSILNQGKDILHIAFSSALSVSYNSARIAAEDLKEEFPDSNIVVIDSKAASLGQGLLVYKAANMKKEGKSLEEVKTWIEENLNHMCHYFTVDDLFHLHRGGRVSKTTAVVGTLIHVKPVLHVTNEGELKPFQNVRGRKKALQSLVDSMKKEGAGYENKVAFIVHGDCIEDANKVADKIKEECGVEKVIIGMLSPTIGTHAGPGTVGLFFIGENK</sequence>
<dbReference type="Proteomes" id="UP001431199">
    <property type="component" value="Unassembled WGS sequence"/>
</dbReference>
<organism evidence="3 4">
    <name type="scientific">Eubacterium album</name>
    <dbReference type="NCBI Taxonomy" id="2978477"/>
    <lineage>
        <taxon>Bacteria</taxon>
        <taxon>Bacillati</taxon>
        <taxon>Bacillota</taxon>
        <taxon>Clostridia</taxon>
        <taxon>Eubacteriales</taxon>
        <taxon>Eubacteriaceae</taxon>
        <taxon>Eubacterium</taxon>
    </lineage>
</organism>
<evidence type="ECO:0000313" key="3">
    <source>
        <dbReference type="EMBL" id="MCT7398380.1"/>
    </source>
</evidence>
<dbReference type="PANTHER" id="PTHR33434">
    <property type="entry name" value="DEGV DOMAIN-CONTAINING PROTEIN DR_1986-RELATED"/>
    <property type="match status" value="1"/>
</dbReference>
<dbReference type="InterPro" id="IPR003797">
    <property type="entry name" value="DegV"/>
</dbReference>
<dbReference type="Gene3D" id="3.40.50.10440">
    <property type="entry name" value="Dihydroxyacetone kinase, domain 1"/>
    <property type="match status" value="1"/>
</dbReference>
<dbReference type="InterPro" id="IPR050270">
    <property type="entry name" value="DegV_domain_contain"/>
</dbReference>
<dbReference type="SUPFAM" id="SSF82549">
    <property type="entry name" value="DAK1/DegV-like"/>
    <property type="match status" value="1"/>
</dbReference>
<keyword evidence="2" id="KW-0446">Lipid-binding</keyword>
<dbReference type="EMBL" id="JAODBU010000004">
    <property type="protein sequence ID" value="MCT7398380.1"/>
    <property type="molecule type" value="Genomic_DNA"/>
</dbReference>
<dbReference type="PANTHER" id="PTHR33434:SF3">
    <property type="entry name" value="DEGV DOMAIN-CONTAINING PROTEIN YITS"/>
    <property type="match status" value="1"/>
</dbReference>
<protein>
    <submittedName>
        <fullName evidence="3">DegV family protein</fullName>
    </submittedName>
</protein>
<dbReference type="NCBIfam" id="TIGR00762">
    <property type="entry name" value="DegV"/>
    <property type="match status" value="1"/>
</dbReference>
<dbReference type="Pfam" id="PF02645">
    <property type="entry name" value="DegV"/>
    <property type="match status" value="1"/>
</dbReference>
<dbReference type="InterPro" id="IPR043168">
    <property type="entry name" value="DegV_C"/>
</dbReference>
<evidence type="ECO:0000256" key="2">
    <source>
        <dbReference type="ARBA" id="ARBA00023121"/>
    </source>
</evidence>
<dbReference type="Gene3D" id="2.20.28.50">
    <property type="entry name" value="degv family protein"/>
    <property type="match status" value="1"/>
</dbReference>